<evidence type="ECO:0000313" key="1">
    <source>
        <dbReference type="EMBL" id="KNZ49772.1"/>
    </source>
</evidence>
<accession>A0A0L6UND1</accession>
<keyword evidence="2" id="KW-1185">Reference proteome</keyword>
<dbReference type="Proteomes" id="UP000037035">
    <property type="component" value="Unassembled WGS sequence"/>
</dbReference>
<organism evidence="1 2">
    <name type="scientific">Puccinia sorghi</name>
    <dbReference type="NCBI Taxonomy" id="27349"/>
    <lineage>
        <taxon>Eukaryota</taxon>
        <taxon>Fungi</taxon>
        <taxon>Dikarya</taxon>
        <taxon>Basidiomycota</taxon>
        <taxon>Pucciniomycotina</taxon>
        <taxon>Pucciniomycetes</taxon>
        <taxon>Pucciniales</taxon>
        <taxon>Pucciniaceae</taxon>
        <taxon>Puccinia</taxon>
    </lineage>
</organism>
<gene>
    <name evidence="1" type="ORF">VP01_479g2</name>
</gene>
<sequence length="199" mass="23282">MRSLSPGNQPTRLSALLYCRLKKQNKKREPFSASLPYTSPCTNMQSYGTCLYTKMLVVWRSERQIFLCAVVVSDGFSGREHMWTYIKSDDGRWFRSLDQSVTEVWDLFHFLKRKKKQIGRSQVFNGCLFFSPQIAREKPFLSLPSSAKRFRMPNLNPACFCNNKPLNKKNLERGTPEEKLMVVKKKRKEKETDVSSFFQ</sequence>
<proteinExistence type="predicted"/>
<dbReference type="AlphaFoldDB" id="A0A0L6UND1"/>
<dbReference type="OrthoDB" id="443682at2759"/>
<evidence type="ECO:0000313" key="2">
    <source>
        <dbReference type="Proteomes" id="UP000037035"/>
    </source>
</evidence>
<comment type="caution">
    <text evidence="1">The sequence shown here is derived from an EMBL/GenBank/DDBJ whole genome shotgun (WGS) entry which is preliminary data.</text>
</comment>
<name>A0A0L6UND1_9BASI</name>
<dbReference type="VEuPathDB" id="FungiDB:VP01_479g2"/>
<protein>
    <submittedName>
        <fullName evidence="1">Uncharacterized protein</fullName>
    </submittedName>
</protein>
<dbReference type="STRING" id="27349.A0A0L6UND1"/>
<reference evidence="1 2" key="1">
    <citation type="submission" date="2015-08" db="EMBL/GenBank/DDBJ databases">
        <title>Next Generation Sequencing and Analysis of the Genome of Puccinia sorghi L Schw, the Causal Agent of Maize Common Rust.</title>
        <authorList>
            <person name="Rochi L."/>
            <person name="Burguener G."/>
            <person name="Darino M."/>
            <person name="Turjanski A."/>
            <person name="Kreff E."/>
            <person name="Dieguez M.J."/>
            <person name="Sacco F."/>
        </authorList>
    </citation>
    <scope>NUCLEOTIDE SEQUENCE [LARGE SCALE GENOMIC DNA]</scope>
    <source>
        <strain evidence="1 2">RO10H11247</strain>
    </source>
</reference>
<dbReference type="EMBL" id="LAVV01009942">
    <property type="protein sequence ID" value="KNZ49772.1"/>
    <property type="molecule type" value="Genomic_DNA"/>
</dbReference>